<dbReference type="EMBL" id="BNCO01000008">
    <property type="protein sequence ID" value="GIL49800.1"/>
    <property type="molecule type" value="Genomic_DNA"/>
</dbReference>
<name>A0A8J4AYH3_9CHLO</name>
<feature type="region of interest" description="Disordered" evidence="1">
    <location>
        <begin position="261"/>
        <end position="307"/>
    </location>
</feature>
<protein>
    <submittedName>
        <fullName evidence="2">Uncharacterized protein</fullName>
    </submittedName>
</protein>
<feature type="region of interest" description="Disordered" evidence="1">
    <location>
        <begin position="334"/>
        <end position="373"/>
    </location>
</feature>
<evidence type="ECO:0000313" key="3">
    <source>
        <dbReference type="Proteomes" id="UP000747399"/>
    </source>
</evidence>
<evidence type="ECO:0000256" key="1">
    <source>
        <dbReference type="SAM" id="MobiDB-lite"/>
    </source>
</evidence>
<proteinExistence type="predicted"/>
<feature type="compositionally biased region" description="Basic residues" evidence="1">
    <location>
        <begin position="360"/>
        <end position="373"/>
    </location>
</feature>
<dbReference type="Proteomes" id="UP000747399">
    <property type="component" value="Unassembled WGS sequence"/>
</dbReference>
<gene>
    <name evidence="2" type="ORF">Vafri_6030</name>
</gene>
<feature type="compositionally biased region" description="Low complexity" evidence="1">
    <location>
        <begin position="335"/>
        <end position="347"/>
    </location>
</feature>
<dbReference type="AlphaFoldDB" id="A0A8J4AYH3"/>
<reference evidence="2" key="1">
    <citation type="journal article" date="2021" name="Proc. Natl. Acad. Sci. U.S.A.">
        <title>Three genomes in the algal genus Volvox reveal the fate of a haploid sex-determining region after a transition to homothallism.</title>
        <authorList>
            <person name="Yamamoto K."/>
            <person name="Hamaji T."/>
            <person name="Kawai-Toyooka H."/>
            <person name="Matsuzaki R."/>
            <person name="Takahashi F."/>
            <person name="Nishimura Y."/>
            <person name="Kawachi M."/>
            <person name="Noguchi H."/>
            <person name="Minakuchi Y."/>
            <person name="Umen J.G."/>
            <person name="Toyoda A."/>
            <person name="Nozaki H."/>
        </authorList>
    </citation>
    <scope>NUCLEOTIDE SEQUENCE</scope>
    <source>
        <strain evidence="2">NIES-3780</strain>
    </source>
</reference>
<comment type="caution">
    <text evidence="2">The sequence shown here is derived from an EMBL/GenBank/DDBJ whole genome shotgun (WGS) entry which is preliminary data.</text>
</comment>
<accession>A0A8J4AYH3</accession>
<organism evidence="2 3">
    <name type="scientific">Volvox africanus</name>
    <dbReference type="NCBI Taxonomy" id="51714"/>
    <lineage>
        <taxon>Eukaryota</taxon>
        <taxon>Viridiplantae</taxon>
        <taxon>Chlorophyta</taxon>
        <taxon>core chlorophytes</taxon>
        <taxon>Chlorophyceae</taxon>
        <taxon>CS clade</taxon>
        <taxon>Chlamydomonadales</taxon>
        <taxon>Volvocaceae</taxon>
        <taxon>Volvox</taxon>
    </lineage>
</organism>
<feature type="compositionally biased region" description="Basic and acidic residues" evidence="1">
    <location>
        <begin position="287"/>
        <end position="296"/>
    </location>
</feature>
<evidence type="ECO:0000313" key="2">
    <source>
        <dbReference type="EMBL" id="GIL49800.1"/>
    </source>
</evidence>
<keyword evidence="3" id="KW-1185">Reference proteome</keyword>
<sequence>MAHLTVSEDMERILGSLFYAAGAVVGVARGLLEVTARLVLAGLHAAIAKDTFLKPIQVPVIALEPPRTTEVDDPVPHGPIHTFGVPSAAASSGNTAFSKTLPAEASWTSIEAATWSCADVHTASSDAASGESGRETPGNATVAQLPKVAADVEEPTANVVDFSMIDNDTLLSAETGDVGDASLPSGFKVIAASTADVEPDAADAPAAVEARKDAPEELLLLQPTHTSPLFAIELPTEEEVATAASCSEIPNGEVLVSNSLEHDYPPVEPTQPLEVAPELERSLSPNRDWKVPHESEEAFSESGESGSTAISFGTVNSVDILTGVPMSRRLKAAITTPSVASSTVSTPGLPLSQRLEERRHNSRRKGAHKAKAR</sequence>